<proteinExistence type="predicted"/>
<dbReference type="Proteomes" id="UP000250140">
    <property type="component" value="Unassembled WGS sequence"/>
</dbReference>
<sequence>MGDTHLAPSPIEDPGIVDVTIKHAAHHPTFMPPTLTPALTPEEPINIEIMAGKKLYTLERPDDAARELAAKLSLEEQVGYGFDISHSC</sequence>
<evidence type="ECO:0000313" key="2">
    <source>
        <dbReference type="Proteomes" id="UP000250140"/>
    </source>
</evidence>
<accession>A0A8E2F5X8</accession>
<organism evidence="1 2">
    <name type="scientific">Glonium stellatum</name>
    <dbReference type="NCBI Taxonomy" id="574774"/>
    <lineage>
        <taxon>Eukaryota</taxon>
        <taxon>Fungi</taxon>
        <taxon>Dikarya</taxon>
        <taxon>Ascomycota</taxon>
        <taxon>Pezizomycotina</taxon>
        <taxon>Dothideomycetes</taxon>
        <taxon>Pleosporomycetidae</taxon>
        <taxon>Gloniales</taxon>
        <taxon>Gloniaceae</taxon>
        <taxon>Glonium</taxon>
    </lineage>
</organism>
<keyword evidence="2" id="KW-1185">Reference proteome</keyword>
<dbReference type="OrthoDB" id="3946051at2759"/>
<gene>
    <name evidence="1" type="ORF">AOQ84DRAFT_203405</name>
</gene>
<protein>
    <submittedName>
        <fullName evidence="1">Uncharacterized protein</fullName>
    </submittedName>
</protein>
<dbReference type="EMBL" id="KV749127">
    <property type="protein sequence ID" value="OCL11034.1"/>
    <property type="molecule type" value="Genomic_DNA"/>
</dbReference>
<reference evidence="1 2" key="1">
    <citation type="journal article" date="2016" name="Nat. Commun.">
        <title>Ectomycorrhizal ecology is imprinted in the genome of the dominant symbiotic fungus Cenococcum geophilum.</title>
        <authorList>
            <consortium name="DOE Joint Genome Institute"/>
            <person name="Peter M."/>
            <person name="Kohler A."/>
            <person name="Ohm R.A."/>
            <person name="Kuo A."/>
            <person name="Krutzmann J."/>
            <person name="Morin E."/>
            <person name="Arend M."/>
            <person name="Barry K.W."/>
            <person name="Binder M."/>
            <person name="Choi C."/>
            <person name="Clum A."/>
            <person name="Copeland A."/>
            <person name="Grisel N."/>
            <person name="Haridas S."/>
            <person name="Kipfer T."/>
            <person name="LaButti K."/>
            <person name="Lindquist E."/>
            <person name="Lipzen A."/>
            <person name="Maire R."/>
            <person name="Meier B."/>
            <person name="Mihaltcheva S."/>
            <person name="Molinier V."/>
            <person name="Murat C."/>
            <person name="Poggeler S."/>
            <person name="Quandt C.A."/>
            <person name="Sperisen C."/>
            <person name="Tritt A."/>
            <person name="Tisserant E."/>
            <person name="Crous P.W."/>
            <person name="Henrissat B."/>
            <person name="Nehls U."/>
            <person name="Egli S."/>
            <person name="Spatafora J.W."/>
            <person name="Grigoriev I.V."/>
            <person name="Martin F.M."/>
        </authorList>
    </citation>
    <scope>NUCLEOTIDE SEQUENCE [LARGE SCALE GENOMIC DNA]</scope>
    <source>
        <strain evidence="1 2">CBS 207.34</strain>
    </source>
</reference>
<name>A0A8E2F5X8_9PEZI</name>
<evidence type="ECO:0000313" key="1">
    <source>
        <dbReference type="EMBL" id="OCL11034.1"/>
    </source>
</evidence>
<dbReference type="AlphaFoldDB" id="A0A8E2F5X8"/>